<feature type="domain" description="Aspartate/glutamate/uridylate kinase" evidence="13">
    <location>
        <begin position="4"/>
        <end position="230"/>
    </location>
</feature>
<evidence type="ECO:0000256" key="12">
    <source>
        <dbReference type="PIRSR" id="PIRSR016496-2"/>
    </source>
</evidence>
<organism evidence="14 15">
    <name type="scientific">Methanorbis rubei</name>
    <dbReference type="NCBI Taxonomy" id="3028300"/>
    <lineage>
        <taxon>Archaea</taxon>
        <taxon>Methanobacteriati</taxon>
        <taxon>Methanobacteriota</taxon>
        <taxon>Stenosarchaea group</taxon>
        <taxon>Methanomicrobia</taxon>
        <taxon>Methanomicrobiales</taxon>
        <taxon>Methanocorpusculaceae</taxon>
        <taxon>Methanorbis</taxon>
    </lineage>
</organism>
<dbReference type="Pfam" id="PF00696">
    <property type="entry name" value="AA_kinase"/>
    <property type="match status" value="1"/>
</dbReference>
<keyword evidence="6 10" id="KW-0418">Kinase</keyword>
<dbReference type="RefSeq" id="WP_338095271.1">
    <property type="nucleotide sequence ID" value="NZ_JAWDKB010000001.1"/>
</dbReference>
<dbReference type="InterPro" id="IPR001057">
    <property type="entry name" value="Glu/AcGlu_kinase"/>
</dbReference>
<feature type="binding site" evidence="11">
    <location>
        <position position="213"/>
    </location>
    <ligand>
        <name>ATP</name>
        <dbReference type="ChEBI" id="CHEBI:30616"/>
    </ligand>
</feature>
<dbReference type="EMBL" id="JAWDKB010000001">
    <property type="protein sequence ID" value="MDV0442721.1"/>
    <property type="molecule type" value="Genomic_DNA"/>
</dbReference>
<feature type="binding site" evidence="11">
    <location>
        <position position="51"/>
    </location>
    <ligand>
        <name>ATP</name>
        <dbReference type="ChEBI" id="CHEBI:30616"/>
    </ligand>
</feature>
<dbReference type="GO" id="GO:0005524">
    <property type="term" value="F:ATP binding"/>
    <property type="evidence" value="ECO:0007669"/>
    <property type="project" value="UniProtKB-KW"/>
</dbReference>
<evidence type="ECO:0000256" key="2">
    <source>
        <dbReference type="ARBA" id="ARBA00012908"/>
    </source>
</evidence>
<dbReference type="NCBIfam" id="NF040647">
    <property type="entry name" value="IPPK_Arch"/>
    <property type="match status" value="1"/>
</dbReference>
<evidence type="ECO:0000256" key="3">
    <source>
        <dbReference type="ARBA" id="ARBA00017267"/>
    </source>
</evidence>
<dbReference type="SUPFAM" id="SSF53633">
    <property type="entry name" value="Carbamate kinase-like"/>
    <property type="match status" value="1"/>
</dbReference>
<dbReference type="AlphaFoldDB" id="A0AAE4ME71"/>
<accession>A0AAE4ME71</accession>
<comment type="caution">
    <text evidence="14">The sequence shown here is derived from an EMBL/GenBank/DDBJ whole genome shotgun (WGS) entry which is preliminary data.</text>
</comment>
<proteinExistence type="inferred from homology"/>
<keyword evidence="5 10" id="KW-0547">Nucleotide-binding</keyword>
<keyword evidence="4 10" id="KW-0808">Transferase</keyword>
<dbReference type="Proteomes" id="UP001283212">
    <property type="component" value="Unassembled WGS sequence"/>
</dbReference>
<evidence type="ECO:0000256" key="8">
    <source>
        <dbReference type="ARBA" id="ARBA00023229"/>
    </source>
</evidence>
<keyword evidence="7 10" id="KW-0067">ATP-binding</keyword>
<dbReference type="InterPro" id="IPR001048">
    <property type="entry name" value="Asp/Glu/Uridylate_kinase"/>
</dbReference>
<evidence type="ECO:0000313" key="15">
    <source>
        <dbReference type="Proteomes" id="UP001283212"/>
    </source>
</evidence>
<evidence type="ECO:0000256" key="7">
    <source>
        <dbReference type="ARBA" id="ARBA00022840"/>
    </source>
</evidence>
<evidence type="ECO:0000256" key="11">
    <source>
        <dbReference type="PIRSR" id="PIRSR016496-1"/>
    </source>
</evidence>
<comment type="catalytic activity">
    <reaction evidence="9 10">
        <text>isopentenyl phosphate + ATP = isopentenyl diphosphate + ADP</text>
        <dbReference type="Rhea" id="RHEA:33963"/>
        <dbReference type="ChEBI" id="CHEBI:30616"/>
        <dbReference type="ChEBI" id="CHEBI:65078"/>
        <dbReference type="ChEBI" id="CHEBI:128769"/>
        <dbReference type="ChEBI" id="CHEBI:456216"/>
        <dbReference type="EC" id="2.7.4.26"/>
    </reaction>
</comment>
<dbReference type="PRINTS" id="PR00474">
    <property type="entry name" value="GLU5KINASE"/>
</dbReference>
<comment type="function">
    <text evidence="10">Catalyzes the formation of isopentenyl diphosphate (IPP), the building block of all isoprenoids.</text>
</comment>
<evidence type="ECO:0000313" key="14">
    <source>
        <dbReference type="EMBL" id="MDV0442721.1"/>
    </source>
</evidence>
<dbReference type="Gene3D" id="3.40.1160.10">
    <property type="entry name" value="Acetylglutamate kinase-like"/>
    <property type="match status" value="1"/>
</dbReference>
<evidence type="ECO:0000256" key="4">
    <source>
        <dbReference type="ARBA" id="ARBA00022679"/>
    </source>
</evidence>
<sequence>MSEITVLKLGGSVVTKKSETGVIDTVRIRELAAQIAPVAKSVPLVIVHGAGSCGHPEAKAYHIQDGVTNENAEGIAVTHFAVRRLNEEFVAVLREEGVDAVCMHPFCSSLAQNGRLLYSGEEQIKAMLRLGVVPVLHGDVVMDTIRGAVIVSGDQIVPAMAKALGATRVGVATDVPGVLSEGSVVPVITRENVGSIDLGDSSNTDVTGGMRGKVEELLLLADAGISSHLFHISRVMDFLEDHEHGGTTVR</sequence>
<feature type="binding site" evidence="11">
    <location>
        <position position="55"/>
    </location>
    <ligand>
        <name>substrate</name>
    </ligand>
</feature>
<dbReference type="GO" id="GO:0016301">
    <property type="term" value="F:kinase activity"/>
    <property type="evidence" value="ECO:0007669"/>
    <property type="project" value="UniProtKB-KW"/>
</dbReference>
<dbReference type="CDD" id="cd04241">
    <property type="entry name" value="AAK_FomA-like"/>
    <property type="match status" value="1"/>
</dbReference>
<evidence type="ECO:0000256" key="6">
    <source>
        <dbReference type="ARBA" id="ARBA00022777"/>
    </source>
</evidence>
<reference evidence="14 15" key="1">
    <citation type="submission" date="2023-06" db="EMBL/GenBank/DDBJ databases">
        <title>Genome sequence of Methancorpusculaceae sp. Cs1.</title>
        <authorList>
            <person name="Protasov E."/>
            <person name="Platt K."/>
            <person name="Poehlein A."/>
            <person name="Daniel R."/>
            <person name="Brune A."/>
        </authorList>
    </citation>
    <scope>NUCLEOTIDE SEQUENCE [LARGE SCALE GENOMIC DNA]</scope>
    <source>
        <strain evidence="14 15">Cs1</strain>
    </source>
</reference>
<dbReference type="InterPro" id="IPR024192">
    <property type="entry name" value="Fosfomycin_R_FomA-type"/>
</dbReference>
<dbReference type="PIRSF" id="PIRSF016496">
    <property type="entry name" value="Kin_FomA"/>
    <property type="match status" value="1"/>
</dbReference>
<keyword evidence="8" id="KW-0414">Isoprene biosynthesis</keyword>
<evidence type="ECO:0000256" key="10">
    <source>
        <dbReference type="PIRNR" id="PIRNR016496"/>
    </source>
</evidence>
<dbReference type="PANTHER" id="PTHR43654:SF1">
    <property type="entry name" value="ISOPENTENYL PHOSPHATE KINASE"/>
    <property type="match status" value="1"/>
</dbReference>
<comment type="similarity">
    <text evidence="1 10">Belongs to the isopentenyl phosphate kinase family.</text>
</comment>
<evidence type="ECO:0000256" key="1">
    <source>
        <dbReference type="ARBA" id="ARBA00010540"/>
    </source>
</evidence>
<dbReference type="PANTHER" id="PTHR43654">
    <property type="entry name" value="GLUTAMATE 5-KINASE"/>
    <property type="match status" value="1"/>
</dbReference>
<feature type="binding site" evidence="11">
    <location>
        <position position="50"/>
    </location>
    <ligand>
        <name>substrate</name>
    </ligand>
</feature>
<comment type="subunit">
    <text evidence="10">Homodimer.</text>
</comment>
<gene>
    <name evidence="14" type="primary">argB_1</name>
    <name evidence="14" type="ORF">McpCs1_00650</name>
</gene>
<feature type="site" description="Transition state stabilizer" evidence="12">
    <location>
        <position position="17"/>
    </location>
</feature>
<feature type="binding site" evidence="11">
    <location>
        <position position="209"/>
    </location>
    <ligand>
        <name>ATP</name>
        <dbReference type="ChEBI" id="CHEBI:30616"/>
    </ligand>
</feature>
<dbReference type="InterPro" id="IPR036393">
    <property type="entry name" value="AceGlu_kinase-like_sf"/>
</dbReference>
<dbReference type="GO" id="GO:0005829">
    <property type="term" value="C:cytosol"/>
    <property type="evidence" value="ECO:0007669"/>
    <property type="project" value="TreeGrafter"/>
</dbReference>
<name>A0AAE4ME71_9EURY</name>
<dbReference type="GO" id="GO:0102043">
    <property type="term" value="F:isopentenyl phosphate kinase activity"/>
    <property type="evidence" value="ECO:0007669"/>
    <property type="project" value="UniProtKB-EC"/>
</dbReference>
<dbReference type="EC" id="2.7.4.26" evidence="2 10"/>
<dbReference type="GO" id="GO:0016114">
    <property type="term" value="P:terpenoid biosynthetic process"/>
    <property type="evidence" value="ECO:0007669"/>
    <property type="project" value="TreeGrafter"/>
</dbReference>
<evidence type="ECO:0000256" key="5">
    <source>
        <dbReference type="ARBA" id="ARBA00022741"/>
    </source>
</evidence>
<keyword evidence="15" id="KW-1185">Reference proteome</keyword>
<feature type="binding site" evidence="11">
    <location>
        <begin position="8"/>
        <end position="12"/>
    </location>
    <ligand>
        <name>ATP</name>
        <dbReference type="ChEBI" id="CHEBI:30616"/>
    </ligand>
</feature>
<evidence type="ECO:0000256" key="9">
    <source>
        <dbReference type="ARBA" id="ARBA00049063"/>
    </source>
</evidence>
<protein>
    <recommendedName>
        <fullName evidence="3 10">Isopentenyl phosphate kinase</fullName>
        <shortName evidence="10">IPK</shortName>
        <ecNumber evidence="2 10">2.7.4.26</ecNumber>
    </recommendedName>
</protein>
<feature type="binding site" evidence="11">
    <location>
        <position position="174"/>
    </location>
    <ligand>
        <name>ATP</name>
        <dbReference type="ChEBI" id="CHEBI:30616"/>
    </ligand>
</feature>
<feature type="binding site" evidence="11">
    <location>
        <position position="153"/>
    </location>
    <ligand>
        <name>substrate</name>
    </ligand>
</feature>
<evidence type="ECO:0000259" key="13">
    <source>
        <dbReference type="Pfam" id="PF00696"/>
    </source>
</evidence>